<protein>
    <submittedName>
        <fullName evidence="3">tRNA threonylcarbamoyl adenosine modification protein YeaZ</fullName>
    </submittedName>
</protein>
<dbReference type="NCBIfam" id="TIGR03725">
    <property type="entry name" value="T6A_YeaZ"/>
    <property type="match status" value="1"/>
</dbReference>
<dbReference type="PATRIC" id="fig|1678840.3.peg.35"/>
<dbReference type="STRING" id="1678840.ATC1_1126"/>
<dbReference type="RefSeq" id="WP_062276780.1">
    <property type="nucleotide sequence ID" value="NZ_DF968179.1"/>
</dbReference>
<dbReference type="OrthoDB" id="9784166at2"/>
<dbReference type="CDD" id="cd24032">
    <property type="entry name" value="ASKHA_NBD_TsaB"/>
    <property type="match status" value="1"/>
</dbReference>
<dbReference type="GO" id="GO:0002949">
    <property type="term" value="P:tRNA threonylcarbamoyladenosine modification"/>
    <property type="evidence" value="ECO:0007669"/>
    <property type="project" value="InterPro"/>
</dbReference>
<dbReference type="SUPFAM" id="SSF53067">
    <property type="entry name" value="Actin-like ATPase domain"/>
    <property type="match status" value="1"/>
</dbReference>
<evidence type="ECO:0000313" key="3">
    <source>
        <dbReference type="EMBL" id="GAP39107.1"/>
    </source>
</evidence>
<accession>A0A0K8P8Y3</accession>
<dbReference type="Proteomes" id="UP000053370">
    <property type="component" value="Unassembled WGS sequence"/>
</dbReference>
<gene>
    <name evidence="3" type="ORF">ATC1_1126</name>
</gene>
<keyword evidence="4" id="KW-1185">Reference proteome</keyword>
<dbReference type="InterPro" id="IPR043129">
    <property type="entry name" value="ATPase_NBD"/>
</dbReference>
<dbReference type="AlphaFoldDB" id="A0A0K8P8Y3"/>
<dbReference type="InterPro" id="IPR000905">
    <property type="entry name" value="Gcp-like_dom"/>
</dbReference>
<dbReference type="PANTHER" id="PTHR11735:SF11">
    <property type="entry name" value="TRNA THREONYLCARBAMOYLADENOSINE BIOSYNTHESIS PROTEIN TSAB"/>
    <property type="match status" value="1"/>
</dbReference>
<evidence type="ECO:0000256" key="1">
    <source>
        <dbReference type="SAM" id="MobiDB-lite"/>
    </source>
</evidence>
<evidence type="ECO:0000313" key="4">
    <source>
        <dbReference type="Proteomes" id="UP000053370"/>
    </source>
</evidence>
<dbReference type="Pfam" id="PF00814">
    <property type="entry name" value="TsaD"/>
    <property type="match status" value="1"/>
</dbReference>
<feature type="region of interest" description="Disordered" evidence="1">
    <location>
        <begin position="220"/>
        <end position="241"/>
    </location>
</feature>
<organism evidence="3">
    <name type="scientific">Flexilinea flocculi</name>
    <dbReference type="NCBI Taxonomy" id="1678840"/>
    <lineage>
        <taxon>Bacteria</taxon>
        <taxon>Bacillati</taxon>
        <taxon>Chloroflexota</taxon>
        <taxon>Anaerolineae</taxon>
        <taxon>Anaerolineales</taxon>
        <taxon>Anaerolineaceae</taxon>
        <taxon>Flexilinea</taxon>
    </lineage>
</organism>
<dbReference type="InterPro" id="IPR022496">
    <property type="entry name" value="T6A_TsaB"/>
</dbReference>
<dbReference type="Gene3D" id="3.30.420.40">
    <property type="match status" value="2"/>
</dbReference>
<dbReference type="GO" id="GO:0005829">
    <property type="term" value="C:cytosol"/>
    <property type="evidence" value="ECO:0007669"/>
    <property type="project" value="TreeGrafter"/>
</dbReference>
<feature type="domain" description="Gcp-like" evidence="2">
    <location>
        <begin position="31"/>
        <end position="151"/>
    </location>
</feature>
<dbReference type="PANTHER" id="PTHR11735">
    <property type="entry name" value="TRNA N6-ADENOSINE THREONYLCARBAMOYLTRANSFERASE"/>
    <property type="match status" value="1"/>
</dbReference>
<reference evidence="3" key="1">
    <citation type="journal article" date="2015" name="Genome Announc.">
        <title>Draft Genome Sequence of Anaerolineae Strain TC1, a Novel Isolate from a Methanogenic Wastewater Treatment System.</title>
        <authorList>
            <person name="Matsuura N."/>
            <person name="Tourlousse D.M."/>
            <person name="Sun L."/>
            <person name="Toyonaga M."/>
            <person name="Kuroda K."/>
            <person name="Ohashi A."/>
            <person name="Cruz R."/>
            <person name="Yamaguchi T."/>
            <person name="Sekiguchi Y."/>
        </authorList>
    </citation>
    <scope>NUCLEOTIDE SEQUENCE [LARGE SCALE GENOMIC DNA]</scope>
    <source>
        <strain evidence="3">TC1</strain>
    </source>
</reference>
<name>A0A0K8P8Y3_9CHLR</name>
<evidence type="ECO:0000259" key="2">
    <source>
        <dbReference type="Pfam" id="PF00814"/>
    </source>
</evidence>
<proteinExistence type="predicted"/>
<dbReference type="EMBL" id="DF968179">
    <property type="protein sequence ID" value="GAP39107.1"/>
    <property type="molecule type" value="Genomic_DNA"/>
</dbReference>
<sequence length="241" mass="26214">MLLAIDTSTSSVGIAIFDGSTILGETTWVSTNRHTTILAKAVKQMFEDIEIDQSGLKGIACALGPGSFTSLRVGLSFAKGMAVGLEIPVIGIPTFDILASAQPVNDFPLCVLLQAGRTRLATCIYRQEKGRWVSNSEITVHTVESLVDFIHEPTNVAGEINADARAMFRRQNKNMKLASPAMCLRRPGYLAELAWKQLEKGNVPSAADLAPIYLHTKDPMIHESNEKPTVSDPQDDSGRYL</sequence>